<dbReference type="InterPro" id="IPR006614">
    <property type="entry name" value="Peroxin/Ferlin"/>
</dbReference>
<evidence type="ECO:0000259" key="7">
    <source>
        <dbReference type="SMART" id="SM00694"/>
    </source>
</evidence>
<dbReference type="GO" id="GO:0012505">
    <property type="term" value="C:endomembrane system"/>
    <property type="evidence" value="ECO:0007669"/>
    <property type="project" value="UniProtKB-SubCell"/>
</dbReference>
<feature type="region of interest" description="Disordered" evidence="5">
    <location>
        <begin position="198"/>
        <end position="232"/>
    </location>
</feature>
<evidence type="ECO:0000259" key="6">
    <source>
        <dbReference type="SMART" id="SM00693"/>
    </source>
</evidence>
<dbReference type="GO" id="GO:0007031">
    <property type="term" value="P:peroxisome organization"/>
    <property type="evidence" value="ECO:0007669"/>
    <property type="project" value="UniProtKB-ARBA"/>
</dbReference>
<proteinExistence type="predicted"/>
<dbReference type="AlphaFoldDB" id="A0A4T0HF74"/>
<name>A0A4T0HF74_WALIC</name>
<gene>
    <name evidence="8" type="ORF">E3P90_01299</name>
</gene>
<comment type="subcellular location">
    <subcellularLocation>
        <location evidence="1">Endomembrane system</location>
        <topology evidence="1">Multi-pass membrane protein</topology>
    </subcellularLocation>
</comment>
<protein>
    <recommendedName>
        <fullName evidence="6 7">Peroxin/Ferlin domain-containing protein</fullName>
    </recommendedName>
</protein>
<dbReference type="EMBL" id="SPOF01000011">
    <property type="protein sequence ID" value="TIB14349.1"/>
    <property type="molecule type" value="Genomic_DNA"/>
</dbReference>
<dbReference type="PANTHER" id="PTHR31679">
    <property type="entry name" value="PEROXISOMAL MEMBRANE PROTEIN PEX30-RELATED"/>
    <property type="match status" value="1"/>
</dbReference>
<dbReference type="SMART" id="SM00694">
    <property type="entry name" value="DysFC"/>
    <property type="match status" value="1"/>
</dbReference>
<feature type="region of interest" description="Disordered" evidence="5">
    <location>
        <begin position="244"/>
        <end position="288"/>
    </location>
</feature>
<evidence type="ECO:0000256" key="3">
    <source>
        <dbReference type="ARBA" id="ARBA00022989"/>
    </source>
</evidence>
<keyword evidence="2" id="KW-0812">Transmembrane</keyword>
<feature type="domain" description="Peroxin/Ferlin" evidence="7">
    <location>
        <begin position="290"/>
        <end position="323"/>
    </location>
</feature>
<evidence type="ECO:0000256" key="2">
    <source>
        <dbReference type="ARBA" id="ARBA00022692"/>
    </source>
</evidence>
<reference evidence="8 9" key="1">
    <citation type="submission" date="2019-03" db="EMBL/GenBank/DDBJ databases">
        <title>Sequencing 23 genomes of Wallemia ichthyophaga.</title>
        <authorList>
            <person name="Gostincar C."/>
        </authorList>
    </citation>
    <scope>NUCLEOTIDE SEQUENCE [LARGE SCALE GENOMIC DNA]</scope>
    <source>
        <strain evidence="8 9">EXF-8621</strain>
    </source>
</reference>
<accession>A0A4T0HF74</accession>
<evidence type="ECO:0000256" key="4">
    <source>
        <dbReference type="ARBA" id="ARBA00023136"/>
    </source>
</evidence>
<dbReference type="InterPro" id="IPR010482">
    <property type="entry name" value="TECPR1-like_DysF"/>
</dbReference>
<evidence type="ECO:0000256" key="1">
    <source>
        <dbReference type="ARBA" id="ARBA00004127"/>
    </source>
</evidence>
<comment type="caution">
    <text evidence="8">The sequence shown here is derived from an EMBL/GenBank/DDBJ whole genome shotgun (WGS) entry which is preliminary data.</text>
</comment>
<organism evidence="8 9">
    <name type="scientific">Wallemia ichthyophaga</name>
    <dbReference type="NCBI Taxonomy" id="245174"/>
    <lineage>
        <taxon>Eukaryota</taxon>
        <taxon>Fungi</taxon>
        <taxon>Dikarya</taxon>
        <taxon>Basidiomycota</taxon>
        <taxon>Wallemiomycotina</taxon>
        <taxon>Wallemiomycetes</taxon>
        <taxon>Wallemiales</taxon>
        <taxon>Wallemiaceae</taxon>
        <taxon>Wallemia</taxon>
    </lineage>
</organism>
<dbReference type="Pfam" id="PF06398">
    <property type="entry name" value="Pex24p"/>
    <property type="match status" value="1"/>
</dbReference>
<feature type="domain" description="Peroxin/Ferlin" evidence="6">
    <location>
        <begin position="124"/>
        <end position="195"/>
    </location>
</feature>
<dbReference type="SMART" id="SM00693">
    <property type="entry name" value="DysFN"/>
    <property type="match status" value="1"/>
</dbReference>
<dbReference type="InterPro" id="IPR052646">
    <property type="entry name" value="Peroxisomal_PEX28-32"/>
</dbReference>
<feature type="compositionally biased region" description="Basic and acidic residues" evidence="5">
    <location>
        <begin position="255"/>
        <end position="265"/>
    </location>
</feature>
<dbReference type="Proteomes" id="UP000306954">
    <property type="component" value="Unassembled WGS sequence"/>
</dbReference>
<sequence length="328" mass="37620">MAFLFFGLFESTQKPTKTDKDINQSIIHLQKINIGLNQFKFGCYTFTQSSIAVAVAAFLRLILPTRFFYSLSFTCLFLVNNPEIYVILDSFNCQYSLKDKRIPFITLVKDKLNTLKRNKSKSKDTMFRFEIYENQRWWMGLDWTHALLPGERPTWSDSNLDPVLPPNTFNLPQDTSTNDKIVYTWSWLDESWMVTTPGQNKPVKILPLPNIPSEDDDKGDNSTHSFSVDRSGAEKALKQGLAKFNRHSAQAPTETKQKSVDKDPPTRSSIDAIAGSNQEMGTADGVDQNGWSYGDNQWERWSSKNGMGCYTRRRKWIRTAVLKQVLVE</sequence>
<evidence type="ECO:0000313" key="8">
    <source>
        <dbReference type="EMBL" id="TIB14349.1"/>
    </source>
</evidence>
<evidence type="ECO:0000256" key="5">
    <source>
        <dbReference type="SAM" id="MobiDB-lite"/>
    </source>
</evidence>
<dbReference type="GO" id="GO:0005778">
    <property type="term" value="C:peroxisomal membrane"/>
    <property type="evidence" value="ECO:0007669"/>
    <property type="project" value="TreeGrafter"/>
</dbReference>
<evidence type="ECO:0000313" key="9">
    <source>
        <dbReference type="Proteomes" id="UP000306954"/>
    </source>
</evidence>
<keyword evidence="4" id="KW-0472">Membrane</keyword>
<dbReference type="PANTHER" id="PTHR31679:SF2">
    <property type="entry name" value="PEROXISOMAL MEMBRANE PROTEIN PEX30-RELATED"/>
    <property type="match status" value="1"/>
</dbReference>
<keyword evidence="3" id="KW-1133">Transmembrane helix</keyword>